<dbReference type="RefSeq" id="WP_119516525.1">
    <property type="nucleotide sequence ID" value="NZ_NQYH01000010.1"/>
</dbReference>
<evidence type="ECO:0000313" key="3">
    <source>
        <dbReference type="EMBL" id="RIY40191.1"/>
    </source>
</evidence>
<keyword evidence="2 3" id="KW-0808">Transferase</keyword>
<keyword evidence="1" id="KW-0328">Glycosyltransferase</keyword>
<gene>
    <name evidence="3" type="ORF">CJP73_11240</name>
</gene>
<dbReference type="Gene3D" id="3.40.50.2000">
    <property type="entry name" value="Glycogen Phosphorylase B"/>
    <property type="match status" value="2"/>
</dbReference>
<dbReference type="GO" id="GO:0009244">
    <property type="term" value="P:lipopolysaccharide core region biosynthetic process"/>
    <property type="evidence" value="ECO:0007669"/>
    <property type="project" value="TreeGrafter"/>
</dbReference>
<dbReference type="InterPro" id="IPR051199">
    <property type="entry name" value="LPS_LOS_Heptosyltrfase"/>
</dbReference>
<dbReference type="CDD" id="cd03789">
    <property type="entry name" value="GT9_LPS_heptosyltransferase"/>
    <property type="match status" value="1"/>
</dbReference>
<dbReference type="Proteomes" id="UP000266206">
    <property type="component" value="Unassembled WGS sequence"/>
</dbReference>
<name>A0A3A1YRP6_9BURK</name>
<dbReference type="OrthoDB" id="9797795at2"/>
<comment type="caution">
    <text evidence="3">The sequence shown here is derived from an EMBL/GenBank/DDBJ whole genome shotgun (WGS) entry which is preliminary data.</text>
</comment>
<accession>A0A3A1YRP6</accession>
<dbReference type="GO" id="GO:0008713">
    <property type="term" value="F:ADP-heptose-lipopolysaccharide heptosyltransferase activity"/>
    <property type="evidence" value="ECO:0007669"/>
    <property type="project" value="TreeGrafter"/>
</dbReference>
<evidence type="ECO:0000256" key="1">
    <source>
        <dbReference type="ARBA" id="ARBA00022676"/>
    </source>
</evidence>
<dbReference type="PANTHER" id="PTHR30160:SF7">
    <property type="entry name" value="ADP-HEPTOSE--LPS HEPTOSYLTRANSFERASE 2"/>
    <property type="match status" value="1"/>
</dbReference>
<organism evidence="3 4">
    <name type="scientific">Neopusillimonas maritima</name>
    <dbReference type="NCBI Taxonomy" id="2026239"/>
    <lineage>
        <taxon>Bacteria</taxon>
        <taxon>Pseudomonadati</taxon>
        <taxon>Pseudomonadota</taxon>
        <taxon>Betaproteobacteria</taxon>
        <taxon>Burkholderiales</taxon>
        <taxon>Alcaligenaceae</taxon>
        <taxon>Neopusillimonas</taxon>
    </lineage>
</organism>
<proteinExistence type="predicted"/>
<dbReference type="SUPFAM" id="SSF53756">
    <property type="entry name" value="UDP-Glycosyltransferase/glycogen phosphorylase"/>
    <property type="match status" value="1"/>
</dbReference>
<dbReference type="PANTHER" id="PTHR30160">
    <property type="entry name" value="TETRAACYLDISACCHARIDE 4'-KINASE-RELATED"/>
    <property type="match status" value="1"/>
</dbReference>
<dbReference type="EMBL" id="NQYH01000010">
    <property type="protein sequence ID" value="RIY40191.1"/>
    <property type="molecule type" value="Genomic_DNA"/>
</dbReference>
<evidence type="ECO:0000313" key="4">
    <source>
        <dbReference type="Proteomes" id="UP000266206"/>
    </source>
</evidence>
<reference evidence="3 4" key="1">
    <citation type="submission" date="2017-08" db="EMBL/GenBank/DDBJ databases">
        <title>Pusillimonas indicus sp. nov., a member of the family Alcaligenaceae isolated from surface seawater.</title>
        <authorList>
            <person name="Li J."/>
        </authorList>
    </citation>
    <scope>NUCLEOTIDE SEQUENCE [LARGE SCALE GENOMIC DNA]</scope>
    <source>
        <strain evidence="3 4">L52-1-41</strain>
    </source>
</reference>
<dbReference type="InterPro" id="IPR002201">
    <property type="entry name" value="Glyco_trans_9"/>
</dbReference>
<protein>
    <submittedName>
        <fullName evidence="3">Heptosyltransferase</fullName>
    </submittedName>
</protein>
<evidence type="ECO:0000256" key="2">
    <source>
        <dbReference type="ARBA" id="ARBA00022679"/>
    </source>
</evidence>
<sequence>MTDPKPTLYVRLPNWIGDVCMALPSLNAILQSGMPTVVCARPWAEDLLRAYPIEGFIPMSGAWRKDRKRVAEHRHQQGHDHALGLLLPDSLSSALVFRLAGLQCAGYRDDGRSLLLKWPFSKPVPKPHAVESWFMLTRSALSKWHRPLSSEKPGPTLGLSLTCEHKAAAQTLLTNAGLKPGGFILIAPTATGRHKGQIKVWPGFDSLTRILQEKGFNVVMCPPPNEKEEALRNAPTARCLNAQGLGAFATLTRMSALVICNDSGVSHLAAAAGAQQITLFGVTDAKHTGPWSPSAVCLGKMGQWPDTDIVLEHVLQFLNRQPPSTQPS</sequence>
<dbReference type="GO" id="GO:0005829">
    <property type="term" value="C:cytosol"/>
    <property type="evidence" value="ECO:0007669"/>
    <property type="project" value="TreeGrafter"/>
</dbReference>
<dbReference type="Pfam" id="PF01075">
    <property type="entry name" value="Glyco_transf_9"/>
    <property type="match status" value="1"/>
</dbReference>
<dbReference type="AlphaFoldDB" id="A0A3A1YRP6"/>